<proteinExistence type="predicted"/>
<evidence type="ECO:0000256" key="1">
    <source>
        <dbReference type="SAM" id="MobiDB-lite"/>
    </source>
</evidence>
<dbReference type="InterPro" id="IPR019557">
    <property type="entry name" value="AminoTfrase-like_pln_mobile"/>
</dbReference>
<feature type="region of interest" description="Disordered" evidence="1">
    <location>
        <begin position="1"/>
        <end position="32"/>
    </location>
</feature>
<evidence type="ECO:0000259" key="2">
    <source>
        <dbReference type="Pfam" id="PF10536"/>
    </source>
</evidence>
<gene>
    <name evidence="3" type="ORF">Taro_013692</name>
</gene>
<name>A0A843UGS3_COLES</name>
<feature type="compositionally biased region" description="Polar residues" evidence="1">
    <location>
        <begin position="9"/>
        <end position="18"/>
    </location>
</feature>
<evidence type="ECO:0000313" key="4">
    <source>
        <dbReference type="Proteomes" id="UP000652761"/>
    </source>
</evidence>
<dbReference type="Pfam" id="PF10536">
    <property type="entry name" value="PMD"/>
    <property type="match status" value="1"/>
</dbReference>
<keyword evidence="4" id="KW-1185">Reference proteome</keyword>
<dbReference type="EMBL" id="NMUH01000555">
    <property type="protein sequence ID" value="MQL81246.1"/>
    <property type="molecule type" value="Genomic_DNA"/>
</dbReference>
<dbReference type="AlphaFoldDB" id="A0A843UGS3"/>
<dbReference type="Proteomes" id="UP000652761">
    <property type="component" value="Unassembled WGS sequence"/>
</dbReference>
<evidence type="ECO:0000313" key="3">
    <source>
        <dbReference type="EMBL" id="MQL81246.1"/>
    </source>
</evidence>
<feature type="non-terminal residue" evidence="3">
    <location>
        <position position="1"/>
    </location>
</feature>
<sequence>MSIADPSHTFHSANSSGHHVTEEHVIEEDEEDEINCSWNVPRAEINNPRHVLRLYRSELDHHEDYQMHVPNRVLRQFGRVQPIPDPVDVLDRVTRKGRGHIDSARYFAHFVQMWHRRRDYIIPPDEDIVGIGRVEYMSWYWSITKQYIGRPGFTYDMRYEPRDHIERSLVEGMKHLHMMVTDALQDDMISDSTQSRYIAMQIYIDSVLSQVQRTDSSTSDAGPSEPCAGTPQQPDDAGPPQFSLDVMTVSQYGLYDVGASQILTDEDMLEA</sequence>
<feature type="domain" description="Aminotransferase-like plant mobile" evidence="2">
    <location>
        <begin position="63"/>
        <end position="140"/>
    </location>
</feature>
<dbReference type="OrthoDB" id="672083at2759"/>
<protein>
    <recommendedName>
        <fullName evidence="2">Aminotransferase-like plant mobile domain-containing protein</fullName>
    </recommendedName>
</protein>
<reference evidence="3" key="1">
    <citation type="submission" date="2017-07" db="EMBL/GenBank/DDBJ databases">
        <title>Taro Niue Genome Assembly and Annotation.</title>
        <authorList>
            <person name="Atibalentja N."/>
            <person name="Keating K."/>
            <person name="Fields C.J."/>
        </authorList>
    </citation>
    <scope>NUCLEOTIDE SEQUENCE</scope>
    <source>
        <strain evidence="3">Niue_2</strain>
        <tissue evidence="3">Leaf</tissue>
    </source>
</reference>
<comment type="caution">
    <text evidence="3">The sequence shown here is derived from an EMBL/GenBank/DDBJ whole genome shotgun (WGS) entry which is preliminary data.</text>
</comment>
<organism evidence="3 4">
    <name type="scientific">Colocasia esculenta</name>
    <name type="common">Wild taro</name>
    <name type="synonym">Arum esculentum</name>
    <dbReference type="NCBI Taxonomy" id="4460"/>
    <lineage>
        <taxon>Eukaryota</taxon>
        <taxon>Viridiplantae</taxon>
        <taxon>Streptophyta</taxon>
        <taxon>Embryophyta</taxon>
        <taxon>Tracheophyta</taxon>
        <taxon>Spermatophyta</taxon>
        <taxon>Magnoliopsida</taxon>
        <taxon>Liliopsida</taxon>
        <taxon>Araceae</taxon>
        <taxon>Aroideae</taxon>
        <taxon>Colocasieae</taxon>
        <taxon>Colocasia</taxon>
    </lineage>
</organism>
<feature type="region of interest" description="Disordered" evidence="1">
    <location>
        <begin position="213"/>
        <end position="243"/>
    </location>
</feature>
<accession>A0A843UGS3</accession>